<reference evidence="2 3" key="2">
    <citation type="journal article" date="2012" name="BMC Genomics">
        <title>A comparative genomics perspective on the genetic content of the alkaliphilic haloarchaeon Natrialba magadii ATCC 43099T.</title>
        <authorList>
            <person name="Siddaramappa S."/>
            <person name="Challacombe J.F."/>
            <person name="Decastro R.E."/>
            <person name="Pfeiffer F."/>
            <person name="Sastre D.E."/>
            <person name="Gimenez M.I."/>
            <person name="Paggi R.A."/>
            <person name="Detter J.C."/>
            <person name="Davenport K.W."/>
            <person name="Goodwin L.A."/>
            <person name="Kyrpides N."/>
            <person name="Tapia R."/>
            <person name="Pitluck S."/>
            <person name="Lucas S."/>
            <person name="Woyke T."/>
            <person name="Maupin-Furlow J.A."/>
        </authorList>
    </citation>
    <scope>NUCLEOTIDE SEQUENCE [LARGE SCALE GENOMIC DNA]</scope>
    <source>
        <strain evidence="3">ATCC 43099 / DSM 3394 / CCM 3739 / CIP 104546 / IAM 13178 / JCM 8861 / NBRC 102185 / NCIMB 2190 / MS3</strain>
    </source>
</reference>
<dbReference type="OrthoDB" id="86287at2157"/>
<dbReference type="AlphaFoldDB" id="D3STT3"/>
<feature type="transmembrane region" description="Helical" evidence="1">
    <location>
        <begin position="433"/>
        <end position="459"/>
    </location>
</feature>
<proteinExistence type="predicted"/>
<dbReference type="Pfam" id="PF12679">
    <property type="entry name" value="ABC2_membrane_2"/>
    <property type="match status" value="2"/>
</dbReference>
<dbReference type="PaxDb" id="547559-Nmag_1524"/>
<feature type="transmembrane region" description="Helical" evidence="1">
    <location>
        <begin position="350"/>
        <end position="369"/>
    </location>
</feature>
<dbReference type="GO" id="GO:0005886">
    <property type="term" value="C:plasma membrane"/>
    <property type="evidence" value="ECO:0007669"/>
    <property type="project" value="UniProtKB-SubCell"/>
</dbReference>
<dbReference type="STRING" id="547559.Nmag_1524"/>
<gene>
    <name evidence="2" type="ordered locus">Nmag_1524</name>
</gene>
<keyword evidence="1" id="KW-0812">Transmembrane</keyword>
<feature type="transmembrane region" description="Helical" evidence="1">
    <location>
        <begin position="55"/>
        <end position="76"/>
    </location>
</feature>
<feature type="transmembrane region" description="Helical" evidence="1">
    <location>
        <begin position="498"/>
        <end position="513"/>
    </location>
</feature>
<accession>D3STT3</accession>
<dbReference type="PANTHER" id="PTHR43471:SF1">
    <property type="entry name" value="ABC TRANSPORTER PERMEASE PROTEIN NOSY-RELATED"/>
    <property type="match status" value="1"/>
</dbReference>
<feature type="transmembrane region" description="Helical" evidence="1">
    <location>
        <begin position="381"/>
        <end position="406"/>
    </location>
</feature>
<dbReference type="eggNOG" id="arCOG02438">
    <property type="taxonomic scope" value="Archaea"/>
</dbReference>
<feature type="transmembrane region" description="Helical" evidence="1">
    <location>
        <begin position="135"/>
        <end position="162"/>
    </location>
</feature>
<feature type="transmembrane region" description="Helical" evidence="1">
    <location>
        <begin position="596"/>
        <end position="617"/>
    </location>
</feature>
<feature type="transmembrane region" description="Helical" evidence="1">
    <location>
        <begin position="465"/>
        <end position="491"/>
    </location>
</feature>
<feature type="transmembrane region" description="Helical" evidence="1">
    <location>
        <begin position="169"/>
        <end position="190"/>
    </location>
</feature>
<feature type="transmembrane region" description="Helical" evidence="1">
    <location>
        <begin position="14"/>
        <end position="35"/>
    </location>
</feature>
<evidence type="ECO:0000313" key="2">
    <source>
        <dbReference type="EMBL" id="ADD05100.1"/>
    </source>
</evidence>
<organism evidence="2 3">
    <name type="scientific">Natrialba magadii (strain ATCC 43099 / DSM 3394 / CCM 3739 / CIP 104546 / IAM 13178 / JCM 8861 / NBRC 102185 / NCIMB 2190 / MS3)</name>
    <name type="common">Natronobacterium magadii</name>
    <dbReference type="NCBI Taxonomy" id="547559"/>
    <lineage>
        <taxon>Archaea</taxon>
        <taxon>Methanobacteriati</taxon>
        <taxon>Methanobacteriota</taxon>
        <taxon>Stenosarchaea group</taxon>
        <taxon>Halobacteria</taxon>
        <taxon>Halobacteriales</taxon>
        <taxon>Natrialbaceae</taxon>
        <taxon>Natrialba</taxon>
    </lineage>
</organism>
<dbReference type="RefSeq" id="WP_012996533.1">
    <property type="nucleotide sequence ID" value="NC_013922.1"/>
</dbReference>
<evidence type="ECO:0000256" key="1">
    <source>
        <dbReference type="SAM" id="Phobius"/>
    </source>
</evidence>
<dbReference type="HOGENOM" id="CLU_438456_0_0_2"/>
<sequence>MCKTPYIEVKSSRYWVYCLFLFVLGITATAGGPISPHRLYPPGEFERGEFVVLATFQWFVAVIGAFAAVLAGYATVVGDRTSGRIRLLLKLPYTRREYLVRRFLGEAFALVLFTTLAIVAGVTISTALYGQPPLFPVAVFLVLSAGYLLVWFSFATAVSMVVRTGRQAITVVVPAVLVAISWSSLVNGLFRLVPVTESPLLYFFAHRLSPHDAYYTVTNWAMGLPNAHNTAGSVIRYFESDAIVLLSSMHIVPEVIEGSIPWYLSEWVSLLVLVLWGVLPVGIAYWRFSRSDLDPGPSTGVRRLLGRTDRSNHGRTLTRRLLAGSSLSGRATPLLLFVIRQGLVKIRRPAYWAYGLVVVLFSLELLIGPVSGIPANPPPEYALMILQSVVAYLGGIAAVFAGYALVTGDRASGRTRLLLKYPRDRWEYVLSKLFGEAVTLVVVTTLALLPVILVSTALYGPPPVIRTIAVLVASGVYLLMWVSIATAISAIAKTGRRAITLALSVFMVLPFFWDDLYAALVSTITENPSPGPYFFTERLIPQYSYQAATNWIAGLPNSNDAGSSVLEKLTTDDPMPTVTLLSDVFDGGVPWYLSEWLSVPILVLWGTVPIVIACWRFERIDLT</sequence>
<dbReference type="PANTHER" id="PTHR43471">
    <property type="entry name" value="ABC TRANSPORTER PERMEASE"/>
    <property type="match status" value="1"/>
</dbReference>
<keyword evidence="1" id="KW-0472">Membrane</keyword>
<keyword evidence="3" id="KW-1185">Reference proteome</keyword>
<dbReference type="GO" id="GO:0140359">
    <property type="term" value="F:ABC-type transporter activity"/>
    <property type="evidence" value="ECO:0007669"/>
    <property type="project" value="InterPro"/>
</dbReference>
<dbReference type="GeneID" id="8824358"/>
<name>D3STT3_NATMM</name>
<dbReference type="EMBL" id="CP001932">
    <property type="protein sequence ID" value="ADD05100.1"/>
    <property type="molecule type" value="Genomic_DNA"/>
</dbReference>
<feature type="transmembrane region" description="Helical" evidence="1">
    <location>
        <begin position="103"/>
        <end position="129"/>
    </location>
</feature>
<reference evidence="3" key="1">
    <citation type="submission" date="2010-02" db="EMBL/GenBank/DDBJ databases">
        <title>Complete sequence of chromosome of Natrialba magadii ATCC 43099.</title>
        <authorList>
            <consortium name="US DOE Joint Genome Institute"/>
            <person name="Lucas S."/>
            <person name="Copeland A."/>
            <person name="Lapidus A."/>
            <person name="Cheng J.-F."/>
            <person name="Bruce D."/>
            <person name="Goodwin L."/>
            <person name="Pitluck S."/>
            <person name="Davenport K."/>
            <person name="Saunders E."/>
            <person name="Detter J.C."/>
            <person name="Han C."/>
            <person name="Tapia R."/>
            <person name="Land M."/>
            <person name="Hauser L."/>
            <person name="Kyrpides N."/>
            <person name="Mikhailova N."/>
            <person name="De Castro R.E."/>
            <person name="Maupin-Furlow J.A."/>
            <person name="Woyke T."/>
        </authorList>
    </citation>
    <scope>NUCLEOTIDE SEQUENCE [LARGE SCALE GENOMIC DNA]</scope>
    <source>
        <strain evidence="3">ATCC 43099 / DSM 3394 / CCM 3739 / CIP 104546 / IAM 13178 / JCM 8861 / NBRC 102185 / NCIMB 2190 / MS3</strain>
    </source>
</reference>
<keyword evidence="1" id="KW-1133">Transmembrane helix</keyword>
<evidence type="ECO:0000313" key="3">
    <source>
        <dbReference type="Proteomes" id="UP000001879"/>
    </source>
</evidence>
<protein>
    <submittedName>
        <fullName evidence="2">ABC-type transport system permease protein</fullName>
    </submittedName>
</protein>
<feature type="transmembrane region" description="Helical" evidence="1">
    <location>
        <begin position="267"/>
        <end position="286"/>
    </location>
</feature>
<dbReference type="KEGG" id="nmg:Nmag_1524"/>
<dbReference type="Proteomes" id="UP000001879">
    <property type="component" value="Chromosome"/>
</dbReference>